<dbReference type="Gene3D" id="1.20.920.10">
    <property type="entry name" value="Bromodomain-like"/>
    <property type="match status" value="1"/>
</dbReference>
<dbReference type="Proteomes" id="UP001165190">
    <property type="component" value="Unassembled WGS sequence"/>
</dbReference>
<sequence>MKICSQILNKLMKHKYGYIFNSPVDVIGLGLHDYYNVIKSPMDLGTIKSRMAENFYGSPLKFSSDVRLAFNNAMLYNPKGHEINALAEQFLARFEELFRPLSLKLEQEEPPKRVHFEEELQASSWDHGEADRLKNGERSIVDRDDSVDMVARLIKFTAVRALFQTQVFQSLRISH</sequence>
<dbReference type="InterPro" id="IPR036427">
    <property type="entry name" value="Bromodomain-like_sf"/>
</dbReference>
<dbReference type="EMBL" id="BSYR01000037">
    <property type="protein sequence ID" value="GMJ03481.1"/>
    <property type="molecule type" value="Genomic_DNA"/>
</dbReference>
<dbReference type="PANTHER" id="PTHR45926">
    <property type="entry name" value="OSJNBA0053K19.4 PROTEIN"/>
    <property type="match status" value="1"/>
</dbReference>
<dbReference type="InterPro" id="IPR001487">
    <property type="entry name" value="Bromodomain"/>
</dbReference>
<dbReference type="SMART" id="SM00297">
    <property type="entry name" value="BROMO"/>
    <property type="match status" value="1"/>
</dbReference>
<evidence type="ECO:0000256" key="2">
    <source>
        <dbReference type="PROSITE-ProRule" id="PRU00035"/>
    </source>
</evidence>
<organism evidence="4 5">
    <name type="scientific">Hibiscus trionum</name>
    <name type="common">Flower of an hour</name>
    <dbReference type="NCBI Taxonomy" id="183268"/>
    <lineage>
        <taxon>Eukaryota</taxon>
        <taxon>Viridiplantae</taxon>
        <taxon>Streptophyta</taxon>
        <taxon>Embryophyta</taxon>
        <taxon>Tracheophyta</taxon>
        <taxon>Spermatophyta</taxon>
        <taxon>Magnoliopsida</taxon>
        <taxon>eudicotyledons</taxon>
        <taxon>Gunneridae</taxon>
        <taxon>Pentapetalae</taxon>
        <taxon>rosids</taxon>
        <taxon>malvids</taxon>
        <taxon>Malvales</taxon>
        <taxon>Malvaceae</taxon>
        <taxon>Malvoideae</taxon>
        <taxon>Hibiscus</taxon>
    </lineage>
</organism>
<dbReference type="PRINTS" id="PR00503">
    <property type="entry name" value="BROMODOMAIN"/>
</dbReference>
<gene>
    <name evidence="4" type="ORF">HRI_004017300</name>
</gene>
<accession>A0A9W7IX72</accession>
<feature type="domain" description="Bromo" evidence="3">
    <location>
        <begin position="12"/>
        <end position="84"/>
    </location>
</feature>
<evidence type="ECO:0000313" key="4">
    <source>
        <dbReference type="EMBL" id="GMJ03481.1"/>
    </source>
</evidence>
<dbReference type="SUPFAM" id="SSF47370">
    <property type="entry name" value="Bromodomain"/>
    <property type="match status" value="1"/>
</dbReference>
<protein>
    <recommendedName>
        <fullName evidence="3">Bromo domain-containing protein</fullName>
    </recommendedName>
</protein>
<reference evidence="4" key="1">
    <citation type="submission" date="2023-05" db="EMBL/GenBank/DDBJ databases">
        <title>Genome and transcriptome analyses reveal genes involved in the formation of fine ridges on petal epidermal cells in Hibiscus trionum.</title>
        <authorList>
            <person name="Koshimizu S."/>
            <person name="Masuda S."/>
            <person name="Ishii T."/>
            <person name="Shirasu K."/>
            <person name="Hoshino A."/>
            <person name="Arita M."/>
        </authorList>
    </citation>
    <scope>NUCLEOTIDE SEQUENCE</scope>
    <source>
        <strain evidence="4">Hamamatsu line</strain>
    </source>
</reference>
<dbReference type="OrthoDB" id="21449at2759"/>
<evidence type="ECO:0000259" key="3">
    <source>
        <dbReference type="PROSITE" id="PS50014"/>
    </source>
</evidence>
<dbReference type="Pfam" id="PF00439">
    <property type="entry name" value="Bromodomain"/>
    <property type="match status" value="1"/>
</dbReference>
<evidence type="ECO:0000256" key="1">
    <source>
        <dbReference type="ARBA" id="ARBA00023117"/>
    </source>
</evidence>
<keyword evidence="1 2" id="KW-0103">Bromodomain</keyword>
<keyword evidence="5" id="KW-1185">Reference proteome</keyword>
<proteinExistence type="predicted"/>
<dbReference type="AlphaFoldDB" id="A0A9W7IX72"/>
<comment type="caution">
    <text evidence="4">The sequence shown here is derived from an EMBL/GenBank/DDBJ whole genome shotgun (WGS) entry which is preliminary data.</text>
</comment>
<dbReference type="PROSITE" id="PS50014">
    <property type="entry name" value="BROMODOMAIN_2"/>
    <property type="match status" value="1"/>
</dbReference>
<name>A0A9W7IX72_HIBTR</name>
<evidence type="ECO:0000313" key="5">
    <source>
        <dbReference type="Proteomes" id="UP001165190"/>
    </source>
</evidence>